<reference evidence="5 6" key="1">
    <citation type="submission" date="2022-01" db="EMBL/GenBank/DDBJ databases">
        <title>Whole genome-based taxonomy of the Shewanellaceae.</title>
        <authorList>
            <person name="Martin-Rodriguez A.J."/>
        </authorList>
    </citation>
    <scope>NUCLEOTIDE SEQUENCE [LARGE SCALE GENOMIC DNA]</scope>
    <source>
        <strain evidence="5 6">DSM 17177</strain>
    </source>
</reference>
<comment type="subcellular location">
    <subcellularLocation>
        <location evidence="1">Virion</location>
    </subcellularLocation>
</comment>
<feature type="region of interest" description="Disordered" evidence="3">
    <location>
        <begin position="167"/>
        <end position="188"/>
    </location>
</feature>
<dbReference type="InterPro" id="IPR024455">
    <property type="entry name" value="Phage_capsid"/>
</dbReference>
<dbReference type="SUPFAM" id="SSF56563">
    <property type="entry name" value="Major capsid protein gp5"/>
    <property type="match status" value="1"/>
</dbReference>
<dbReference type="Pfam" id="PF05065">
    <property type="entry name" value="Phage_capsid"/>
    <property type="match status" value="1"/>
</dbReference>
<evidence type="ECO:0000313" key="5">
    <source>
        <dbReference type="EMBL" id="MCL1126715.1"/>
    </source>
</evidence>
<dbReference type="Gene3D" id="3.30.2400.10">
    <property type="entry name" value="Major capsid protein gp5"/>
    <property type="match status" value="1"/>
</dbReference>
<evidence type="ECO:0000256" key="1">
    <source>
        <dbReference type="ARBA" id="ARBA00004328"/>
    </source>
</evidence>
<accession>A0ABT0LH91</accession>
<feature type="coiled-coil region" evidence="2">
    <location>
        <begin position="3"/>
        <end position="61"/>
    </location>
</feature>
<dbReference type="EMBL" id="JAKIKS010000103">
    <property type="protein sequence ID" value="MCL1126715.1"/>
    <property type="molecule type" value="Genomic_DNA"/>
</dbReference>
<protein>
    <submittedName>
        <fullName evidence="5">Phage major capsid protein</fullName>
    </submittedName>
</protein>
<gene>
    <name evidence="5" type="ORF">L2764_20055</name>
</gene>
<sequence length="433" mass="47011">MKLAELKRARADKLAQIQVLANQEAELSAEEELSAEQIAEFEQLEASIDGLDKKIVRQERAQQASAAGAAPVYAGVYAHVAPKKELEPGEKFAMYAMCVAGGGGDIKRSAQIAENQFNNAEMAAAIDTQTPDSAGVLVHEDYSADMIELLKPRTVIRRLGARSIPMPAGNLTMGRKTGRGSATYGVEGSDIKTTKPTFGEMKFSAKKLTGLTPISNDLIRQASRGSTQLVRDDLIDTVVLAEDTAFLRSDGGGDSPTGLRHQTNALNIIPATAGDVAVINPNLQAVDLFLSSLIKKQRLADVPMLKNAWIMSPSVFTYLEALRDGNGNKAYPEMANGRLKGYPVDFTNQLPENLGSGGNESEIYFNDFSQTFIADTMQYRIAVSTEATYMDNDELVSAFSRDQTVIRIIAEHDFGLRHDRACSIATNVKWGIQ</sequence>
<keyword evidence="6" id="KW-1185">Reference proteome</keyword>
<dbReference type="RefSeq" id="WP_248942130.1">
    <property type="nucleotide sequence ID" value="NZ_JAKIKS010000103.1"/>
</dbReference>
<dbReference type="NCBIfam" id="TIGR01554">
    <property type="entry name" value="major_cap_HK97"/>
    <property type="match status" value="1"/>
</dbReference>
<organism evidence="5 6">
    <name type="scientific">Shewanella surugensis</name>
    <dbReference type="NCBI Taxonomy" id="212020"/>
    <lineage>
        <taxon>Bacteria</taxon>
        <taxon>Pseudomonadati</taxon>
        <taxon>Pseudomonadota</taxon>
        <taxon>Gammaproteobacteria</taxon>
        <taxon>Alteromonadales</taxon>
        <taxon>Shewanellaceae</taxon>
        <taxon>Shewanella</taxon>
    </lineage>
</organism>
<evidence type="ECO:0000256" key="3">
    <source>
        <dbReference type="SAM" id="MobiDB-lite"/>
    </source>
</evidence>
<dbReference type="InterPro" id="IPR054612">
    <property type="entry name" value="Phage_capsid-like_C"/>
</dbReference>
<evidence type="ECO:0000313" key="6">
    <source>
        <dbReference type="Proteomes" id="UP001203423"/>
    </source>
</evidence>
<feature type="domain" description="Phage capsid-like C-terminal" evidence="4">
    <location>
        <begin position="135"/>
        <end position="421"/>
    </location>
</feature>
<keyword evidence="2" id="KW-0175">Coiled coil</keyword>
<dbReference type="Proteomes" id="UP001203423">
    <property type="component" value="Unassembled WGS sequence"/>
</dbReference>
<dbReference type="Gene3D" id="3.30.2320.10">
    <property type="entry name" value="hypothetical protein PF0899 domain"/>
    <property type="match status" value="1"/>
</dbReference>
<proteinExistence type="predicted"/>
<evidence type="ECO:0000256" key="2">
    <source>
        <dbReference type="SAM" id="Coils"/>
    </source>
</evidence>
<name>A0ABT0LH91_9GAMM</name>
<comment type="caution">
    <text evidence="5">The sequence shown here is derived from an EMBL/GenBank/DDBJ whole genome shotgun (WGS) entry which is preliminary data.</text>
</comment>
<evidence type="ECO:0000259" key="4">
    <source>
        <dbReference type="Pfam" id="PF05065"/>
    </source>
</evidence>